<evidence type="ECO:0000313" key="10">
    <source>
        <dbReference type="Proteomes" id="UP001501442"/>
    </source>
</evidence>
<organism evidence="9 10">
    <name type="scientific">Actinoallomurus vinaceus</name>
    <dbReference type="NCBI Taxonomy" id="1080074"/>
    <lineage>
        <taxon>Bacteria</taxon>
        <taxon>Bacillati</taxon>
        <taxon>Actinomycetota</taxon>
        <taxon>Actinomycetes</taxon>
        <taxon>Streptosporangiales</taxon>
        <taxon>Thermomonosporaceae</taxon>
        <taxon>Actinoallomurus</taxon>
    </lineage>
</organism>
<dbReference type="Pfam" id="PF03176">
    <property type="entry name" value="MMPL"/>
    <property type="match status" value="2"/>
</dbReference>
<feature type="transmembrane region" description="Helical" evidence="7">
    <location>
        <begin position="660"/>
        <end position="679"/>
    </location>
</feature>
<comment type="caution">
    <text evidence="9">The sequence shown here is derived from an EMBL/GenBank/DDBJ whole genome shotgun (WGS) entry which is preliminary data.</text>
</comment>
<feature type="transmembrane region" description="Helical" evidence="7">
    <location>
        <begin position="544"/>
        <end position="565"/>
    </location>
</feature>
<keyword evidence="3" id="KW-1003">Cell membrane</keyword>
<feature type="transmembrane region" description="Helical" evidence="7">
    <location>
        <begin position="634"/>
        <end position="654"/>
    </location>
</feature>
<evidence type="ECO:0000256" key="4">
    <source>
        <dbReference type="ARBA" id="ARBA00022692"/>
    </source>
</evidence>
<evidence type="ECO:0000313" key="9">
    <source>
        <dbReference type="EMBL" id="GAA4628807.1"/>
    </source>
</evidence>
<evidence type="ECO:0000256" key="7">
    <source>
        <dbReference type="SAM" id="Phobius"/>
    </source>
</evidence>
<dbReference type="SUPFAM" id="SSF82866">
    <property type="entry name" value="Multidrug efflux transporter AcrB transmembrane domain"/>
    <property type="match status" value="2"/>
</dbReference>
<name>A0ABP8UES4_9ACTN</name>
<keyword evidence="4 7" id="KW-0812">Transmembrane</keyword>
<feature type="transmembrane region" description="Helical" evidence="7">
    <location>
        <begin position="585"/>
        <end position="607"/>
    </location>
</feature>
<feature type="domain" description="SSD" evidence="8">
    <location>
        <begin position="199"/>
        <end position="328"/>
    </location>
</feature>
<sequence>MLKRLAGTVLRRRRAVLVAALVLALIGGAAAATLFERTKGGGFDDPGAESGRAATALRDVFGQGRPNLVLLVTAAGGVDTRDAAGAALGRRLAAEPGVVNVTSYWNSGHAPQLRGAKGDKALVLATITGDDTAVDKRVGRLAERYAGTGDGLEVKVGGYAMLQHEMNRQSQKDATTGEMIVFPVTLVALVVVFGSVVAALLPLAVAFVTMLLGMGLMWVLASVTDLSVLAVNAVTLLGLGLAIDYSLLIVNRYREELGRGREPGEAIRVTMASAGRTVVFSAITVAVALGGLALFPLLAVRSLAYAGVTTALLAAAVSLTVLPALLSVFGARVGAGRRPARDDGAGFWRRLASFVMRRPVPIATVVTAALLLLGTPFLGIKLGFPDERVMPASSSARQVATAVRTEFGSAEQDALQVVVAHPAGGREALAAYAAGLSRLPDVVRVDTVTGAYAHGAQVSPGRPGFAAGGSVYLSIVPGPGDAGRLVRDVRAVPAPFGVMVGGTAAVNVDATAALRDRLPYAVGAVAIVMVVLLFLLTGSLLLPLLALVLSALSLTATFGALVWIFQYGHLNGMLGGFTVTGDIAATIPVMLFALAFGLAMDYQVFLLSRIREEYERGGSATTAVAVGLERIGRIVTAAAVLISLVFLAFTASGITYMKAFGVGLPLAVLMDATLVRGVLLPAAMRLGGRATWWAPAPLRRLHARFGLREDAEGPAPRIPVSAE</sequence>
<feature type="transmembrane region" description="Helical" evidence="7">
    <location>
        <begin position="179"/>
        <end position="198"/>
    </location>
</feature>
<dbReference type="InterPro" id="IPR050545">
    <property type="entry name" value="Mycobact_MmpL"/>
</dbReference>
<evidence type="ECO:0000256" key="2">
    <source>
        <dbReference type="ARBA" id="ARBA00010157"/>
    </source>
</evidence>
<feature type="transmembrane region" description="Helical" evidence="7">
    <location>
        <begin position="359"/>
        <end position="380"/>
    </location>
</feature>
<feature type="transmembrane region" description="Helical" evidence="7">
    <location>
        <begin position="203"/>
        <end position="223"/>
    </location>
</feature>
<evidence type="ECO:0000259" key="8">
    <source>
        <dbReference type="PROSITE" id="PS50156"/>
    </source>
</evidence>
<dbReference type="PANTHER" id="PTHR33406">
    <property type="entry name" value="MEMBRANE PROTEIN MJ1562-RELATED"/>
    <property type="match status" value="1"/>
</dbReference>
<dbReference type="InterPro" id="IPR004869">
    <property type="entry name" value="MMPL_dom"/>
</dbReference>
<evidence type="ECO:0000256" key="5">
    <source>
        <dbReference type="ARBA" id="ARBA00022989"/>
    </source>
</evidence>
<feature type="transmembrane region" description="Helical" evidence="7">
    <location>
        <begin position="278"/>
        <end position="298"/>
    </location>
</feature>
<gene>
    <name evidence="9" type="ORF">GCM10023196_046720</name>
</gene>
<dbReference type="PANTHER" id="PTHR33406:SF11">
    <property type="entry name" value="MEMBRANE PROTEIN SCO6666-RELATED"/>
    <property type="match status" value="1"/>
</dbReference>
<keyword evidence="5 7" id="KW-1133">Transmembrane helix</keyword>
<protein>
    <submittedName>
        <fullName evidence="9">MMPL family transporter</fullName>
    </submittedName>
</protein>
<dbReference type="PROSITE" id="PS50156">
    <property type="entry name" value="SSD"/>
    <property type="match status" value="1"/>
</dbReference>
<dbReference type="RefSeq" id="WP_345433072.1">
    <property type="nucleotide sequence ID" value="NZ_BAABHK010000006.1"/>
</dbReference>
<accession>A0ABP8UES4</accession>
<proteinExistence type="inferred from homology"/>
<dbReference type="Proteomes" id="UP001501442">
    <property type="component" value="Unassembled WGS sequence"/>
</dbReference>
<feature type="transmembrane region" description="Helical" evidence="7">
    <location>
        <begin position="304"/>
        <end position="331"/>
    </location>
</feature>
<evidence type="ECO:0000256" key="1">
    <source>
        <dbReference type="ARBA" id="ARBA00004651"/>
    </source>
</evidence>
<keyword evidence="10" id="KW-1185">Reference proteome</keyword>
<feature type="transmembrane region" description="Helical" evidence="7">
    <location>
        <begin position="518"/>
        <end position="537"/>
    </location>
</feature>
<evidence type="ECO:0000256" key="6">
    <source>
        <dbReference type="ARBA" id="ARBA00023136"/>
    </source>
</evidence>
<comment type="similarity">
    <text evidence="2">Belongs to the resistance-nodulation-cell division (RND) (TC 2.A.6) family. MmpL subfamily.</text>
</comment>
<keyword evidence="6 7" id="KW-0472">Membrane</keyword>
<comment type="subcellular location">
    <subcellularLocation>
        <location evidence="1">Cell membrane</location>
        <topology evidence="1">Multi-pass membrane protein</topology>
    </subcellularLocation>
</comment>
<reference evidence="10" key="1">
    <citation type="journal article" date="2019" name="Int. J. Syst. Evol. Microbiol.">
        <title>The Global Catalogue of Microorganisms (GCM) 10K type strain sequencing project: providing services to taxonomists for standard genome sequencing and annotation.</title>
        <authorList>
            <consortium name="The Broad Institute Genomics Platform"/>
            <consortium name="The Broad Institute Genome Sequencing Center for Infectious Disease"/>
            <person name="Wu L."/>
            <person name="Ma J."/>
        </authorList>
    </citation>
    <scope>NUCLEOTIDE SEQUENCE [LARGE SCALE GENOMIC DNA]</scope>
    <source>
        <strain evidence="10">JCM 17939</strain>
    </source>
</reference>
<feature type="transmembrane region" description="Helical" evidence="7">
    <location>
        <begin position="229"/>
        <end position="250"/>
    </location>
</feature>
<dbReference type="EMBL" id="BAABHK010000006">
    <property type="protein sequence ID" value="GAA4628807.1"/>
    <property type="molecule type" value="Genomic_DNA"/>
</dbReference>
<evidence type="ECO:0000256" key="3">
    <source>
        <dbReference type="ARBA" id="ARBA00022475"/>
    </source>
</evidence>
<dbReference type="Gene3D" id="1.20.1640.10">
    <property type="entry name" value="Multidrug efflux transporter AcrB transmembrane domain"/>
    <property type="match status" value="2"/>
</dbReference>
<dbReference type="InterPro" id="IPR000731">
    <property type="entry name" value="SSD"/>
</dbReference>